<dbReference type="GO" id="GO:0003676">
    <property type="term" value="F:nucleic acid binding"/>
    <property type="evidence" value="ECO:0007669"/>
    <property type="project" value="InterPro"/>
</dbReference>
<evidence type="ECO:0000259" key="1">
    <source>
        <dbReference type="Pfam" id="PF13456"/>
    </source>
</evidence>
<dbReference type="Pfam" id="PF13456">
    <property type="entry name" value="RVT_3"/>
    <property type="match status" value="1"/>
</dbReference>
<dbReference type="EMBL" id="GHES01041954">
    <property type="protein sequence ID" value="MPA72513.1"/>
    <property type="molecule type" value="Transcribed_RNA"/>
</dbReference>
<dbReference type="InterPro" id="IPR036397">
    <property type="entry name" value="RNaseH_sf"/>
</dbReference>
<dbReference type="InterPro" id="IPR012337">
    <property type="entry name" value="RNaseH-like_sf"/>
</dbReference>
<dbReference type="Gene3D" id="3.30.420.10">
    <property type="entry name" value="Ribonuclease H-like superfamily/Ribonuclease H"/>
    <property type="match status" value="1"/>
</dbReference>
<evidence type="ECO:0000313" key="2">
    <source>
        <dbReference type="EMBL" id="MPA72513.1"/>
    </source>
</evidence>
<dbReference type="GO" id="GO:0004523">
    <property type="term" value="F:RNA-DNA hybrid ribonuclease activity"/>
    <property type="evidence" value="ECO:0007669"/>
    <property type="project" value="InterPro"/>
</dbReference>
<reference evidence="2" key="1">
    <citation type="submission" date="2019-08" db="EMBL/GenBank/DDBJ databases">
        <title>Reference gene set and small RNA set construction with multiple tissues from Davidia involucrata Baill.</title>
        <authorList>
            <person name="Yang H."/>
            <person name="Zhou C."/>
            <person name="Li G."/>
            <person name="Wang J."/>
            <person name="Gao P."/>
            <person name="Wang M."/>
            <person name="Wang R."/>
            <person name="Zhao Y."/>
        </authorList>
    </citation>
    <scope>NUCLEOTIDE SEQUENCE</scope>
    <source>
        <tissue evidence="2">Mixed with DoveR01_LX</tissue>
    </source>
</reference>
<accession>A0A5B7BZL4</accession>
<dbReference type="AlphaFoldDB" id="A0A5B7BZL4"/>
<name>A0A5B7BZL4_DAVIN</name>
<proteinExistence type="predicted"/>
<dbReference type="InterPro" id="IPR044730">
    <property type="entry name" value="RNase_H-like_dom_plant"/>
</dbReference>
<dbReference type="PANTHER" id="PTHR47074:SF11">
    <property type="entry name" value="REVERSE TRANSCRIPTASE-LIKE PROTEIN"/>
    <property type="match status" value="1"/>
</dbReference>
<gene>
    <name evidence="2" type="ORF">Din_041954</name>
</gene>
<dbReference type="SUPFAM" id="SSF53098">
    <property type="entry name" value="Ribonuclease H-like"/>
    <property type="match status" value="1"/>
</dbReference>
<sequence>MTWWETLLDRWKDMSNRDNLVRIATFLLWHIWKVRNQVVFKGVPTNPLRTVSMAQHGALEFAAAMESISSNNSLHVSHLDLDGWIPPDFPLLKLNVDGAWRAVLQGGGVGALIQNESGEFIAGFSKCLMHVGFAQMMEAYALLEGLLFCKANGIRNMVVESDNKELIQLLQSSSSFPPEFEVLLCDVLSIGKDLGVVEFRKVRRSGNKPAYALAQASYNVVDVMTWMEDPPGWLCSILQHDRAGL</sequence>
<dbReference type="InterPro" id="IPR002156">
    <property type="entry name" value="RNaseH_domain"/>
</dbReference>
<feature type="domain" description="RNase H type-1" evidence="1">
    <location>
        <begin position="95"/>
        <end position="216"/>
    </location>
</feature>
<protein>
    <recommendedName>
        <fullName evidence="1">RNase H type-1 domain-containing protein</fullName>
    </recommendedName>
</protein>
<dbReference type="PANTHER" id="PTHR47074">
    <property type="entry name" value="BNAC02G40300D PROTEIN"/>
    <property type="match status" value="1"/>
</dbReference>
<dbReference type="CDD" id="cd06222">
    <property type="entry name" value="RNase_H_like"/>
    <property type="match status" value="1"/>
</dbReference>
<dbReference type="InterPro" id="IPR052929">
    <property type="entry name" value="RNase_H-like_EbsB-rel"/>
</dbReference>
<organism evidence="2">
    <name type="scientific">Davidia involucrata</name>
    <name type="common">Dove tree</name>
    <dbReference type="NCBI Taxonomy" id="16924"/>
    <lineage>
        <taxon>Eukaryota</taxon>
        <taxon>Viridiplantae</taxon>
        <taxon>Streptophyta</taxon>
        <taxon>Embryophyta</taxon>
        <taxon>Tracheophyta</taxon>
        <taxon>Spermatophyta</taxon>
        <taxon>Magnoliopsida</taxon>
        <taxon>eudicotyledons</taxon>
        <taxon>Gunneridae</taxon>
        <taxon>Pentapetalae</taxon>
        <taxon>asterids</taxon>
        <taxon>Cornales</taxon>
        <taxon>Nyssaceae</taxon>
        <taxon>Davidia</taxon>
    </lineage>
</organism>